<dbReference type="PANTHER" id="PTHR42996">
    <property type="entry name" value="PHOSPHATE-BINDING PROTEIN PSTS"/>
    <property type="match status" value="1"/>
</dbReference>
<dbReference type="Pfam" id="PF12849">
    <property type="entry name" value="PBP_like_2"/>
    <property type="match status" value="1"/>
</dbReference>
<dbReference type="Proteomes" id="UP000318626">
    <property type="component" value="Chromosome"/>
</dbReference>
<dbReference type="EMBL" id="CP036289">
    <property type="protein sequence ID" value="QDU75724.1"/>
    <property type="molecule type" value="Genomic_DNA"/>
</dbReference>
<dbReference type="GO" id="GO:0035435">
    <property type="term" value="P:phosphate ion transmembrane transport"/>
    <property type="evidence" value="ECO:0007669"/>
    <property type="project" value="InterPro"/>
</dbReference>
<dbReference type="CDD" id="cd13565">
    <property type="entry name" value="PBP2_PstS"/>
    <property type="match status" value="1"/>
</dbReference>
<gene>
    <name evidence="8" type="primary">pstS_2</name>
    <name evidence="8" type="ORF">Pan97_27660</name>
</gene>
<keyword evidence="4 6" id="KW-0813">Transport</keyword>
<dbReference type="NCBIfam" id="TIGR00975">
    <property type="entry name" value="3a0107s03"/>
    <property type="match status" value="1"/>
</dbReference>
<dbReference type="KEGG" id="bvo:Pan97_27660"/>
<dbReference type="AlphaFoldDB" id="A0A518C956"/>
<keyword evidence="9" id="KW-1185">Reference proteome</keyword>
<dbReference type="InterPro" id="IPR050962">
    <property type="entry name" value="Phosphate-bind_PstS"/>
</dbReference>
<comment type="function">
    <text evidence="1">Part of the ABC transporter complex PstSACB involved in phosphate import.</text>
</comment>
<evidence type="ECO:0000313" key="9">
    <source>
        <dbReference type="Proteomes" id="UP000318626"/>
    </source>
</evidence>
<evidence type="ECO:0000256" key="2">
    <source>
        <dbReference type="ARBA" id="ARBA00008725"/>
    </source>
</evidence>
<dbReference type="SUPFAM" id="SSF53850">
    <property type="entry name" value="Periplasmic binding protein-like II"/>
    <property type="match status" value="1"/>
</dbReference>
<dbReference type="PIRSF" id="PIRSF002756">
    <property type="entry name" value="PstS"/>
    <property type="match status" value="1"/>
</dbReference>
<evidence type="ECO:0000256" key="6">
    <source>
        <dbReference type="PIRNR" id="PIRNR002756"/>
    </source>
</evidence>
<dbReference type="InterPro" id="IPR005673">
    <property type="entry name" value="ABC_phos-bd_PstS"/>
</dbReference>
<dbReference type="InterPro" id="IPR024370">
    <property type="entry name" value="PBP_domain"/>
</dbReference>
<keyword evidence="5 6" id="KW-0592">Phosphate transport</keyword>
<evidence type="ECO:0000256" key="1">
    <source>
        <dbReference type="ARBA" id="ARBA00002841"/>
    </source>
</evidence>
<sequence>MKGLNKPPITISNNILGNPFVGKRPSMQITPSNLGSYVALAAMMVATVGCTGGNKPSANGGSGGGQSSGELIKLQGAGASFPALLYGAWFKTYSNEHDNVQIDYQSVGSGSGVSAVIDGTVDFGASDAAMTDEEMAKVERGVQLLPMTAGAIVIAYNLEGVEELKLSRDAYAGIFLKEITKWNDPKIAATNEGVELPDEDINVIVRSDSSGTTYNFTQHLAAISEKFNSEVGVNKAPNWPVGTKSKGNEGVTTSLKQTPGSIGYVEFGYAEKTGLSMASLENKAGKYIKPSIDSAQAALASVEFPPSLIAFVPDPEGEDSWPIVTYTWIIAYKTYDDSKKMEAFKEMIKYCLTTGQESSEELGYIPLPEAVTSKVTAALDNISAK</sequence>
<feature type="domain" description="PBP" evidence="7">
    <location>
        <begin position="73"/>
        <end position="344"/>
    </location>
</feature>
<dbReference type="GO" id="GO:0042301">
    <property type="term" value="F:phosphate ion binding"/>
    <property type="evidence" value="ECO:0007669"/>
    <property type="project" value="InterPro"/>
</dbReference>
<accession>A0A518C956</accession>
<evidence type="ECO:0000256" key="5">
    <source>
        <dbReference type="ARBA" id="ARBA00022592"/>
    </source>
</evidence>
<dbReference type="Gene3D" id="3.40.190.10">
    <property type="entry name" value="Periplasmic binding protein-like II"/>
    <property type="match status" value="2"/>
</dbReference>
<name>A0A518C956_9BACT</name>
<comment type="similarity">
    <text evidence="2 6">Belongs to the PstS family.</text>
</comment>
<comment type="subunit">
    <text evidence="3">The complex is composed of two ATP-binding proteins (PstB), two transmembrane proteins (PstC and PstA) and a solute-binding protein (PstS).</text>
</comment>
<dbReference type="GO" id="GO:0043190">
    <property type="term" value="C:ATP-binding cassette (ABC) transporter complex"/>
    <property type="evidence" value="ECO:0007669"/>
    <property type="project" value="InterPro"/>
</dbReference>
<evidence type="ECO:0000313" key="8">
    <source>
        <dbReference type="EMBL" id="QDU75724.1"/>
    </source>
</evidence>
<organism evidence="8 9">
    <name type="scientific">Bremerella volcania</name>
    <dbReference type="NCBI Taxonomy" id="2527984"/>
    <lineage>
        <taxon>Bacteria</taxon>
        <taxon>Pseudomonadati</taxon>
        <taxon>Planctomycetota</taxon>
        <taxon>Planctomycetia</taxon>
        <taxon>Pirellulales</taxon>
        <taxon>Pirellulaceae</taxon>
        <taxon>Bremerella</taxon>
    </lineage>
</organism>
<evidence type="ECO:0000259" key="7">
    <source>
        <dbReference type="Pfam" id="PF12849"/>
    </source>
</evidence>
<proteinExistence type="inferred from homology"/>
<protein>
    <recommendedName>
        <fullName evidence="6">Phosphate-binding protein</fullName>
    </recommendedName>
</protein>
<dbReference type="PANTHER" id="PTHR42996:SF1">
    <property type="entry name" value="PHOSPHATE-BINDING PROTEIN PSTS"/>
    <property type="match status" value="1"/>
</dbReference>
<evidence type="ECO:0000256" key="4">
    <source>
        <dbReference type="ARBA" id="ARBA00022448"/>
    </source>
</evidence>
<evidence type="ECO:0000256" key="3">
    <source>
        <dbReference type="ARBA" id="ARBA00011529"/>
    </source>
</evidence>
<reference evidence="9" key="1">
    <citation type="submission" date="2019-02" db="EMBL/GenBank/DDBJ databases">
        <title>Deep-cultivation of Planctomycetes and their phenomic and genomic characterization uncovers novel biology.</title>
        <authorList>
            <person name="Wiegand S."/>
            <person name="Jogler M."/>
            <person name="Boedeker C."/>
            <person name="Pinto D."/>
            <person name="Vollmers J."/>
            <person name="Rivas-Marin E."/>
            <person name="Kohn T."/>
            <person name="Peeters S.H."/>
            <person name="Heuer A."/>
            <person name="Rast P."/>
            <person name="Oberbeckmann S."/>
            <person name="Bunk B."/>
            <person name="Jeske O."/>
            <person name="Meyerdierks A."/>
            <person name="Storesund J.E."/>
            <person name="Kallscheuer N."/>
            <person name="Luecker S."/>
            <person name="Lage O.M."/>
            <person name="Pohl T."/>
            <person name="Merkel B.J."/>
            <person name="Hornburger P."/>
            <person name="Mueller R.-W."/>
            <person name="Bruemmer F."/>
            <person name="Labrenz M."/>
            <person name="Spormann A.M."/>
            <person name="Op den Camp H."/>
            <person name="Overmann J."/>
            <person name="Amann R."/>
            <person name="Jetten M.S.M."/>
            <person name="Mascher T."/>
            <person name="Medema M.H."/>
            <person name="Devos D.P."/>
            <person name="Kaster A.-K."/>
            <person name="Ovreas L."/>
            <person name="Rohde M."/>
            <person name="Galperin M.Y."/>
            <person name="Jogler C."/>
        </authorList>
    </citation>
    <scope>NUCLEOTIDE SEQUENCE [LARGE SCALE GENOMIC DNA]</scope>
    <source>
        <strain evidence="9">Pan97</strain>
    </source>
</reference>